<dbReference type="Proteomes" id="UP000324897">
    <property type="component" value="Chromosome 2"/>
</dbReference>
<keyword evidence="4" id="KW-1185">Reference proteome</keyword>
<dbReference type="Pfam" id="PF00201">
    <property type="entry name" value="UDPGT"/>
    <property type="match status" value="1"/>
</dbReference>
<accession>A0A5J9USH0</accession>
<dbReference type="GO" id="GO:0080044">
    <property type="term" value="F:quercetin 7-O-glucosyltransferase activity"/>
    <property type="evidence" value="ECO:0007669"/>
    <property type="project" value="TreeGrafter"/>
</dbReference>
<dbReference type="PANTHER" id="PTHR11926">
    <property type="entry name" value="GLUCOSYL/GLUCURONOSYL TRANSFERASES"/>
    <property type="match status" value="1"/>
</dbReference>
<dbReference type="InterPro" id="IPR002213">
    <property type="entry name" value="UDP_glucos_trans"/>
</dbReference>
<comment type="caution">
    <text evidence="3">The sequence shown here is derived from an EMBL/GenBank/DDBJ whole genome shotgun (WGS) entry which is preliminary data.</text>
</comment>
<gene>
    <name evidence="3" type="ORF">EJB05_29023</name>
</gene>
<dbReference type="OrthoDB" id="5835829at2759"/>
<evidence type="ECO:0000313" key="4">
    <source>
        <dbReference type="Proteomes" id="UP000324897"/>
    </source>
</evidence>
<name>A0A5J9USH0_9POAL</name>
<keyword evidence="2" id="KW-0808">Transferase</keyword>
<dbReference type="SUPFAM" id="SSF53756">
    <property type="entry name" value="UDP-Glycosyltransferase/glycogen phosphorylase"/>
    <property type="match status" value="1"/>
</dbReference>
<organism evidence="3 4">
    <name type="scientific">Eragrostis curvula</name>
    <name type="common">weeping love grass</name>
    <dbReference type="NCBI Taxonomy" id="38414"/>
    <lineage>
        <taxon>Eukaryota</taxon>
        <taxon>Viridiplantae</taxon>
        <taxon>Streptophyta</taxon>
        <taxon>Embryophyta</taxon>
        <taxon>Tracheophyta</taxon>
        <taxon>Spermatophyta</taxon>
        <taxon>Magnoliopsida</taxon>
        <taxon>Liliopsida</taxon>
        <taxon>Poales</taxon>
        <taxon>Poaceae</taxon>
        <taxon>PACMAD clade</taxon>
        <taxon>Chloridoideae</taxon>
        <taxon>Eragrostideae</taxon>
        <taxon>Eragrostidinae</taxon>
        <taxon>Eragrostis</taxon>
    </lineage>
</organism>
<proteinExistence type="inferred from homology"/>
<dbReference type="Gene3D" id="3.40.50.2000">
    <property type="entry name" value="Glycogen Phosphorylase B"/>
    <property type="match status" value="2"/>
</dbReference>
<sequence>MDGMLPGARLRDLPTFIRTMNVDDTKLSINIKQCELDAPAADGILLNTFDALERRAVDAVGARLPNTFAVGPLGAPDPPYLPGLTSSLWRDGDRCAAWLDGHAEEGDASVVYVNFGSITMDEFAWGLAAAGCPFRWVVRPDMVRSGGSVRPDGFEAAVAGRGLTVGWCDQEAVLGHRATGGFLSHHGWNSTLESVRTGVPMLRWPFFAEQVTNCQYVCDEWGVGMEMPREAGRAQVEAAVRELMGAQGRGAAARRKAVEWKDKAREAVAPGGSSDWNLLKFVDEIARATKCQLKELDWLMGSVDGVAVDIDCEALVVALSISRIFRLSV</sequence>
<reference evidence="3 4" key="1">
    <citation type="journal article" date="2019" name="Sci. Rep.">
        <title>A high-quality genome of Eragrostis curvula grass provides insights into Poaceae evolution and supports new strategies to enhance forage quality.</title>
        <authorList>
            <person name="Carballo J."/>
            <person name="Santos B.A.C.M."/>
            <person name="Zappacosta D."/>
            <person name="Garbus I."/>
            <person name="Selva J.P."/>
            <person name="Gallo C.A."/>
            <person name="Diaz A."/>
            <person name="Albertini E."/>
            <person name="Caccamo M."/>
            <person name="Echenique V."/>
        </authorList>
    </citation>
    <scope>NUCLEOTIDE SEQUENCE [LARGE SCALE GENOMIC DNA]</scope>
    <source>
        <strain evidence="4">cv. Victoria</strain>
        <tissue evidence="3">Leaf</tissue>
    </source>
</reference>
<comment type="similarity">
    <text evidence="1">Belongs to the UDP-glycosyltransferase family.</text>
</comment>
<dbReference type="EMBL" id="RWGY01000013">
    <property type="protein sequence ID" value="TVU26475.1"/>
    <property type="molecule type" value="Genomic_DNA"/>
</dbReference>
<evidence type="ECO:0000313" key="3">
    <source>
        <dbReference type="EMBL" id="TVU26475.1"/>
    </source>
</evidence>
<evidence type="ECO:0000256" key="1">
    <source>
        <dbReference type="ARBA" id="ARBA00009995"/>
    </source>
</evidence>
<dbReference type="Gramene" id="TVU26475">
    <property type="protein sequence ID" value="TVU26475"/>
    <property type="gene ID" value="EJB05_29023"/>
</dbReference>
<dbReference type="GO" id="GO:0080043">
    <property type="term" value="F:quercetin 3-O-glucosyltransferase activity"/>
    <property type="evidence" value="ECO:0007669"/>
    <property type="project" value="TreeGrafter"/>
</dbReference>
<dbReference type="CDD" id="cd03784">
    <property type="entry name" value="GT1_Gtf-like"/>
    <property type="match status" value="1"/>
</dbReference>
<protein>
    <recommendedName>
        <fullName evidence="5">UDP-glycosyltransferases domain-containing protein</fullName>
    </recommendedName>
</protein>
<evidence type="ECO:0008006" key="5">
    <source>
        <dbReference type="Google" id="ProtNLM"/>
    </source>
</evidence>
<evidence type="ECO:0000256" key="2">
    <source>
        <dbReference type="ARBA" id="ARBA00022679"/>
    </source>
</evidence>
<dbReference type="AlphaFoldDB" id="A0A5J9USH0"/>
<dbReference type="PANTHER" id="PTHR11926:SF970">
    <property type="entry name" value="GLYCOSYLTRANSFERASE"/>
    <property type="match status" value="1"/>
</dbReference>
<feature type="non-terminal residue" evidence="3">
    <location>
        <position position="1"/>
    </location>
</feature>